<protein>
    <submittedName>
        <fullName evidence="1">Uncharacterized protein</fullName>
    </submittedName>
</protein>
<reference evidence="1" key="2">
    <citation type="journal article" date="2015" name="Data Brief">
        <title>Shoot transcriptome of the giant reed, Arundo donax.</title>
        <authorList>
            <person name="Barrero R.A."/>
            <person name="Guerrero F.D."/>
            <person name="Moolhuijzen P."/>
            <person name="Goolsby J.A."/>
            <person name="Tidwell J."/>
            <person name="Bellgard S.E."/>
            <person name="Bellgard M.I."/>
        </authorList>
    </citation>
    <scope>NUCLEOTIDE SEQUENCE</scope>
    <source>
        <tissue evidence="1">Shoot tissue taken approximately 20 cm above the soil surface</tissue>
    </source>
</reference>
<sequence length="68" mass="7633">MLDDVTASFPFAHTQTLPRTQASQLLLLCKPQWNKTLTSPLSQMILFLRSPGLVQCTLRSPGLQPEYC</sequence>
<dbReference type="EMBL" id="GBRH01280954">
    <property type="protein sequence ID" value="JAD16941.1"/>
    <property type="molecule type" value="Transcribed_RNA"/>
</dbReference>
<organism evidence="1">
    <name type="scientific">Arundo donax</name>
    <name type="common">Giant reed</name>
    <name type="synonym">Donax arundinaceus</name>
    <dbReference type="NCBI Taxonomy" id="35708"/>
    <lineage>
        <taxon>Eukaryota</taxon>
        <taxon>Viridiplantae</taxon>
        <taxon>Streptophyta</taxon>
        <taxon>Embryophyta</taxon>
        <taxon>Tracheophyta</taxon>
        <taxon>Spermatophyta</taxon>
        <taxon>Magnoliopsida</taxon>
        <taxon>Liliopsida</taxon>
        <taxon>Poales</taxon>
        <taxon>Poaceae</taxon>
        <taxon>PACMAD clade</taxon>
        <taxon>Arundinoideae</taxon>
        <taxon>Arundineae</taxon>
        <taxon>Arundo</taxon>
    </lineage>
</organism>
<proteinExistence type="predicted"/>
<name>A0A0A8XSV1_ARUDO</name>
<reference evidence="1" key="1">
    <citation type="submission" date="2014-09" db="EMBL/GenBank/DDBJ databases">
        <authorList>
            <person name="Magalhaes I.L.F."/>
            <person name="Oliveira U."/>
            <person name="Santos F.R."/>
            <person name="Vidigal T.H.D.A."/>
            <person name="Brescovit A.D."/>
            <person name="Santos A.J."/>
        </authorList>
    </citation>
    <scope>NUCLEOTIDE SEQUENCE</scope>
    <source>
        <tissue evidence="1">Shoot tissue taken approximately 20 cm above the soil surface</tissue>
    </source>
</reference>
<dbReference type="AlphaFoldDB" id="A0A0A8XSV1"/>
<accession>A0A0A8XSV1</accession>
<evidence type="ECO:0000313" key="1">
    <source>
        <dbReference type="EMBL" id="JAD16941.1"/>
    </source>
</evidence>